<reference evidence="3" key="1">
    <citation type="submission" date="2019-10" db="EMBL/GenBank/DDBJ databases">
        <authorList>
            <consortium name="DOE Joint Genome Institute"/>
            <person name="Kuo A."/>
            <person name="Miyauchi S."/>
            <person name="Kiss E."/>
            <person name="Drula E."/>
            <person name="Kohler A."/>
            <person name="Sanchez-Garcia M."/>
            <person name="Andreopoulos B."/>
            <person name="Barry K.W."/>
            <person name="Bonito G."/>
            <person name="Buee M."/>
            <person name="Carver A."/>
            <person name="Chen C."/>
            <person name="Cichocki N."/>
            <person name="Clum A."/>
            <person name="Culley D."/>
            <person name="Crous P.W."/>
            <person name="Fauchery L."/>
            <person name="Girlanda M."/>
            <person name="Hayes R."/>
            <person name="Keri Z."/>
            <person name="LaButti K."/>
            <person name="Lipzen A."/>
            <person name="Lombard V."/>
            <person name="Magnuson J."/>
            <person name="Maillard F."/>
            <person name="Morin E."/>
            <person name="Murat C."/>
            <person name="Nolan M."/>
            <person name="Ohm R."/>
            <person name="Pangilinan J."/>
            <person name="Pereira M."/>
            <person name="Perotto S."/>
            <person name="Peter M."/>
            <person name="Riley R."/>
            <person name="Sitrit Y."/>
            <person name="Stielow B."/>
            <person name="Szollosi G."/>
            <person name="Zifcakova L."/>
            <person name="Stursova M."/>
            <person name="Spatafora J.W."/>
            <person name="Tedersoo L."/>
            <person name="Vaario L.-M."/>
            <person name="Yamada A."/>
            <person name="Yan M."/>
            <person name="Wang P."/>
            <person name="Xu J."/>
            <person name="Bruns T."/>
            <person name="Baldrian P."/>
            <person name="Vilgalys R."/>
            <person name="Henrissat B."/>
            <person name="Grigoriev I.V."/>
            <person name="Hibbett D."/>
            <person name="Nagy L.G."/>
            <person name="Martin F.M."/>
        </authorList>
    </citation>
    <scope>NUCLEOTIDE SEQUENCE</scope>
    <source>
        <strain evidence="3">BED1</strain>
    </source>
</reference>
<evidence type="ECO:0000256" key="1">
    <source>
        <dbReference type="SAM" id="Phobius"/>
    </source>
</evidence>
<keyword evidence="1" id="KW-1133">Transmembrane helix</keyword>
<evidence type="ECO:0000313" key="4">
    <source>
        <dbReference type="Proteomes" id="UP001194468"/>
    </source>
</evidence>
<feature type="domain" description="DUF6533" evidence="2">
    <location>
        <begin position="17"/>
        <end position="61"/>
    </location>
</feature>
<feature type="transmembrane region" description="Helical" evidence="1">
    <location>
        <begin position="173"/>
        <end position="192"/>
    </location>
</feature>
<name>A0AAD4C9K9_BOLED</name>
<comment type="caution">
    <text evidence="3">The sequence shown here is derived from an EMBL/GenBank/DDBJ whole genome shotgun (WGS) entry which is preliminary data.</text>
</comment>
<dbReference type="Proteomes" id="UP001194468">
    <property type="component" value="Unassembled WGS sequence"/>
</dbReference>
<sequence>MSSDLQSVLELIVLNNYASLVVVIAAIYDYILTFSKEIEYVWCKHWTWVSTMFVVVRYIGFCWIILSALTGSSLLPGPLEVSNAVFEIVRWAFAVVLSAADLVMILRVYAMWGRSRTILYILLLIFVPQIITTFVFDGIYGAYFSATVVQIYDFSFCNASYVNAPRFHGLSVAAPRLVLGGTLLMLALFQTLKQSIDLFKATKQWQPNRYMQKLAKDGIFYFVVYVPIPSRTFRPFSFARALLMVIRININAGNVTSSIF</sequence>
<protein>
    <recommendedName>
        <fullName evidence="2">DUF6533 domain-containing protein</fullName>
    </recommendedName>
</protein>
<dbReference type="EMBL" id="WHUW01000001">
    <property type="protein sequence ID" value="KAF8452906.1"/>
    <property type="molecule type" value="Genomic_DNA"/>
</dbReference>
<feature type="transmembrane region" description="Helical" evidence="1">
    <location>
        <begin position="117"/>
        <end position="136"/>
    </location>
</feature>
<proteinExistence type="predicted"/>
<feature type="transmembrane region" description="Helical" evidence="1">
    <location>
        <begin position="12"/>
        <end position="34"/>
    </location>
</feature>
<organism evidence="3 4">
    <name type="scientific">Boletus edulis BED1</name>
    <dbReference type="NCBI Taxonomy" id="1328754"/>
    <lineage>
        <taxon>Eukaryota</taxon>
        <taxon>Fungi</taxon>
        <taxon>Dikarya</taxon>
        <taxon>Basidiomycota</taxon>
        <taxon>Agaricomycotina</taxon>
        <taxon>Agaricomycetes</taxon>
        <taxon>Agaricomycetidae</taxon>
        <taxon>Boletales</taxon>
        <taxon>Boletineae</taxon>
        <taxon>Boletaceae</taxon>
        <taxon>Boletoideae</taxon>
        <taxon>Boletus</taxon>
    </lineage>
</organism>
<feature type="transmembrane region" description="Helical" evidence="1">
    <location>
        <begin position="88"/>
        <end position="110"/>
    </location>
</feature>
<evidence type="ECO:0000259" key="2">
    <source>
        <dbReference type="Pfam" id="PF20151"/>
    </source>
</evidence>
<dbReference type="InterPro" id="IPR045340">
    <property type="entry name" value="DUF6533"/>
</dbReference>
<dbReference type="Pfam" id="PF20151">
    <property type="entry name" value="DUF6533"/>
    <property type="match status" value="1"/>
</dbReference>
<keyword evidence="1" id="KW-0812">Transmembrane</keyword>
<keyword evidence="4" id="KW-1185">Reference proteome</keyword>
<dbReference type="AlphaFoldDB" id="A0AAD4C9K9"/>
<accession>A0AAD4C9K9</accession>
<feature type="transmembrane region" description="Helical" evidence="1">
    <location>
        <begin position="46"/>
        <end position="68"/>
    </location>
</feature>
<evidence type="ECO:0000313" key="3">
    <source>
        <dbReference type="EMBL" id="KAF8452906.1"/>
    </source>
</evidence>
<reference evidence="3" key="2">
    <citation type="journal article" date="2020" name="Nat. Commun.">
        <title>Large-scale genome sequencing of mycorrhizal fungi provides insights into the early evolution of symbiotic traits.</title>
        <authorList>
            <person name="Miyauchi S."/>
            <person name="Kiss E."/>
            <person name="Kuo A."/>
            <person name="Drula E."/>
            <person name="Kohler A."/>
            <person name="Sanchez-Garcia M."/>
            <person name="Morin E."/>
            <person name="Andreopoulos B."/>
            <person name="Barry K.W."/>
            <person name="Bonito G."/>
            <person name="Buee M."/>
            <person name="Carver A."/>
            <person name="Chen C."/>
            <person name="Cichocki N."/>
            <person name="Clum A."/>
            <person name="Culley D."/>
            <person name="Crous P.W."/>
            <person name="Fauchery L."/>
            <person name="Girlanda M."/>
            <person name="Hayes R.D."/>
            <person name="Keri Z."/>
            <person name="LaButti K."/>
            <person name="Lipzen A."/>
            <person name="Lombard V."/>
            <person name="Magnuson J."/>
            <person name="Maillard F."/>
            <person name="Murat C."/>
            <person name="Nolan M."/>
            <person name="Ohm R.A."/>
            <person name="Pangilinan J."/>
            <person name="Pereira M.F."/>
            <person name="Perotto S."/>
            <person name="Peter M."/>
            <person name="Pfister S."/>
            <person name="Riley R."/>
            <person name="Sitrit Y."/>
            <person name="Stielow J.B."/>
            <person name="Szollosi G."/>
            <person name="Zifcakova L."/>
            <person name="Stursova M."/>
            <person name="Spatafora J.W."/>
            <person name="Tedersoo L."/>
            <person name="Vaario L.M."/>
            <person name="Yamada A."/>
            <person name="Yan M."/>
            <person name="Wang P."/>
            <person name="Xu J."/>
            <person name="Bruns T."/>
            <person name="Baldrian P."/>
            <person name="Vilgalys R."/>
            <person name="Dunand C."/>
            <person name="Henrissat B."/>
            <person name="Grigoriev I.V."/>
            <person name="Hibbett D."/>
            <person name="Nagy L.G."/>
            <person name="Martin F.M."/>
        </authorList>
    </citation>
    <scope>NUCLEOTIDE SEQUENCE</scope>
    <source>
        <strain evidence="3">BED1</strain>
    </source>
</reference>
<keyword evidence="1" id="KW-0472">Membrane</keyword>
<gene>
    <name evidence="3" type="ORF">L210DRAFT_2063561</name>
</gene>